<sequence length="86" mass="8567">RAHVTLARNGGPGSGEPSAIAAAWRRAVAALAPADAAGAGAGASVGVSDALAWTAGGVTLFRTHLGRRPSYERMLEFPFPPGDGLG</sequence>
<dbReference type="RefSeq" id="WP_185179412.1">
    <property type="nucleotide sequence ID" value="NZ_JACJVN010000050.1"/>
</dbReference>
<dbReference type="Gene3D" id="3.90.1140.10">
    <property type="entry name" value="Cyclic phosphodiesterase"/>
    <property type="match status" value="1"/>
</dbReference>
<protein>
    <submittedName>
        <fullName evidence="1">Uncharacterized protein</fullName>
    </submittedName>
</protein>
<gene>
    <name evidence="1" type="ORF">H4Q31_12595</name>
</gene>
<name>A0A841TDS2_9BACL</name>
<dbReference type="EMBL" id="JACJVN010000050">
    <property type="protein sequence ID" value="MBB6678139.1"/>
    <property type="molecule type" value="Genomic_DNA"/>
</dbReference>
<accession>A0A841TDS2</accession>
<dbReference type="Proteomes" id="UP000574133">
    <property type="component" value="Unassembled WGS sequence"/>
</dbReference>
<proteinExistence type="predicted"/>
<reference evidence="1 2" key="1">
    <citation type="submission" date="2020-08" db="EMBL/GenBank/DDBJ databases">
        <title>Cohnella phylogeny.</title>
        <authorList>
            <person name="Dunlap C."/>
        </authorList>
    </citation>
    <scope>NUCLEOTIDE SEQUENCE [LARGE SCALE GENOMIC DNA]</scope>
    <source>
        <strain evidence="1 2">DSM 103658</strain>
    </source>
</reference>
<keyword evidence="2" id="KW-1185">Reference proteome</keyword>
<organism evidence="1 2">
    <name type="scientific">Cohnella lubricantis</name>
    <dbReference type="NCBI Taxonomy" id="2163172"/>
    <lineage>
        <taxon>Bacteria</taxon>
        <taxon>Bacillati</taxon>
        <taxon>Bacillota</taxon>
        <taxon>Bacilli</taxon>
        <taxon>Bacillales</taxon>
        <taxon>Paenibacillaceae</taxon>
        <taxon>Cohnella</taxon>
    </lineage>
</organism>
<comment type="caution">
    <text evidence="1">The sequence shown here is derived from an EMBL/GenBank/DDBJ whole genome shotgun (WGS) entry which is preliminary data.</text>
</comment>
<feature type="non-terminal residue" evidence="1">
    <location>
        <position position="1"/>
    </location>
</feature>
<dbReference type="AlphaFoldDB" id="A0A841TDS2"/>
<evidence type="ECO:0000313" key="1">
    <source>
        <dbReference type="EMBL" id="MBB6678139.1"/>
    </source>
</evidence>
<evidence type="ECO:0000313" key="2">
    <source>
        <dbReference type="Proteomes" id="UP000574133"/>
    </source>
</evidence>